<feature type="domain" description="Nudix hydrolase" evidence="1">
    <location>
        <begin position="31"/>
        <end position="168"/>
    </location>
</feature>
<evidence type="ECO:0000259" key="1">
    <source>
        <dbReference type="PROSITE" id="PS51462"/>
    </source>
</evidence>
<gene>
    <name evidence="2" type="ORF">EI97DRAFT_419900</name>
</gene>
<dbReference type="RefSeq" id="XP_033653134.1">
    <property type="nucleotide sequence ID" value="XM_033797009.1"/>
</dbReference>
<dbReference type="AlphaFoldDB" id="A0A6A6JHA2"/>
<dbReference type="OrthoDB" id="276276at2759"/>
<dbReference type="PROSITE" id="PS51462">
    <property type="entry name" value="NUDIX"/>
    <property type="match status" value="1"/>
</dbReference>
<organism evidence="2 3">
    <name type="scientific">Westerdykella ornata</name>
    <dbReference type="NCBI Taxonomy" id="318751"/>
    <lineage>
        <taxon>Eukaryota</taxon>
        <taxon>Fungi</taxon>
        <taxon>Dikarya</taxon>
        <taxon>Ascomycota</taxon>
        <taxon>Pezizomycotina</taxon>
        <taxon>Dothideomycetes</taxon>
        <taxon>Pleosporomycetidae</taxon>
        <taxon>Pleosporales</taxon>
        <taxon>Sporormiaceae</taxon>
        <taxon>Westerdykella</taxon>
    </lineage>
</organism>
<dbReference type="PANTHER" id="PTHR43736:SF1">
    <property type="entry name" value="DIHYDRONEOPTERIN TRIPHOSPHATE DIPHOSPHATASE"/>
    <property type="match status" value="1"/>
</dbReference>
<keyword evidence="3" id="KW-1185">Reference proteome</keyword>
<accession>A0A6A6JHA2</accession>
<dbReference type="InterPro" id="IPR000086">
    <property type="entry name" value="NUDIX_hydrolase_dom"/>
</dbReference>
<dbReference type="EMBL" id="ML986496">
    <property type="protein sequence ID" value="KAF2275595.1"/>
    <property type="molecule type" value="Genomic_DNA"/>
</dbReference>
<dbReference type="Proteomes" id="UP000800097">
    <property type="component" value="Unassembled WGS sequence"/>
</dbReference>
<name>A0A6A6JHA2_WESOR</name>
<dbReference type="GeneID" id="54550184"/>
<dbReference type="CDD" id="cd02883">
    <property type="entry name" value="NUDIX_Hydrolase"/>
    <property type="match status" value="1"/>
</dbReference>
<dbReference type="Pfam" id="PF00293">
    <property type="entry name" value="NUDIX"/>
    <property type="match status" value="1"/>
</dbReference>
<proteinExistence type="predicted"/>
<dbReference type="Gene3D" id="3.90.79.10">
    <property type="entry name" value="Nucleoside Triphosphate Pyrophosphohydrolase"/>
    <property type="match status" value="1"/>
</dbReference>
<evidence type="ECO:0000313" key="2">
    <source>
        <dbReference type="EMBL" id="KAF2275595.1"/>
    </source>
</evidence>
<dbReference type="InterPro" id="IPR015797">
    <property type="entry name" value="NUDIX_hydrolase-like_dom_sf"/>
</dbReference>
<dbReference type="SUPFAM" id="SSF55811">
    <property type="entry name" value="Nudix"/>
    <property type="match status" value="1"/>
</dbReference>
<protein>
    <recommendedName>
        <fullName evidence="1">Nudix hydrolase domain-containing protein</fullName>
    </recommendedName>
</protein>
<evidence type="ECO:0000313" key="3">
    <source>
        <dbReference type="Proteomes" id="UP000800097"/>
    </source>
</evidence>
<dbReference type="PANTHER" id="PTHR43736">
    <property type="entry name" value="ADP-RIBOSE PYROPHOSPHATASE"/>
    <property type="match status" value="1"/>
</dbReference>
<reference evidence="2" key="1">
    <citation type="journal article" date="2020" name="Stud. Mycol.">
        <title>101 Dothideomycetes genomes: a test case for predicting lifestyles and emergence of pathogens.</title>
        <authorList>
            <person name="Haridas S."/>
            <person name="Albert R."/>
            <person name="Binder M."/>
            <person name="Bloem J."/>
            <person name="Labutti K."/>
            <person name="Salamov A."/>
            <person name="Andreopoulos B."/>
            <person name="Baker S."/>
            <person name="Barry K."/>
            <person name="Bills G."/>
            <person name="Bluhm B."/>
            <person name="Cannon C."/>
            <person name="Castanera R."/>
            <person name="Culley D."/>
            <person name="Daum C."/>
            <person name="Ezra D."/>
            <person name="Gonzalez J."/>
            <person name="Henrissat B."/>
            <person name="Kuo A."/>
            <person name="Liang C."/>
            <person name="Lipzen A."/>
            <person name="Lutzoni F."/>
            <person name="Magnuson J."/>
            <person name="Mondo S."/>
            <person name="Nolan M."/>
            <person name="Ohm R."/>
            <person name="Pangilinan J."/>
            <person name="Park H.-J."/>
            <person name="Ramirez L."/>
            <person name="Alfaro M."/>
            <person name="Sun H."/>
            <person name="Tritt A."/>
            <person name="Yoshinaga Y."/>
            <person name="Zwiers L.-H."/>
            <person name="Turgeon B."/>
            <person name="Goodwin S."/>
            <person name="Spatafora J."/>
            <person name="Crous P."/>
            <person name="Grigoriev I."/>
        </authorList>
    </citation>
    <scope>NUCLEOTIDE SEQUENCE</scope>
    <source>
        <strain evidence="2">CBS 379.55</strain>
    </source>
</reference>
<sequence>MSARLPPFVYAPSLQEYMVSAKEFFTRHPQYHMLVSGAVIFNREGKMLLVQRAKEEKAFPNFWEIPGGKVDDTDETILHAVVREVKEETGLQVTRIVRKVAEFGWDEPSQAWWKLIFEVQVESLDNVVLDPIEHQAYVFATEQEIVEEQVAGGPALSWVSPPNKDVKLAAFRLRREAGEGPDTSMKAKEVV</sequence>